<name>A2EFX2_TRIV3</name>
<dbReference type="InterPro" id="IPR049808">
    <property type="entry name" value="CONSTANS-like_Bbox1"/>
</dbReference>
<keyword evidence="7" id="KW-0863">Zinc-finger</keyword>
<dbReference type="InParanoid" id="A2EFX2"/>
<evidence type="ECO:0000256" key="3">
    <source>
        <dbReference type="ARBA" id="ARBA00022723"/>
    </source>
</evidence>
<dbReference type="RefSeq" id="XP_001320651.1">
    <property type="nucleotide sequence ID" value="XM_001320616.1"/>
</dbReference>
<comment type="similarity">
    <text evidence="2">Belongs to the OXR1 family.</text>
</comment>
<dbReference type="AlphaFoldDB" id="A2EFX2"/>
<evidence type="ECO:0000313" key="13">
    <source>
        <dbReference type="Proteomes" id="UP000001542"/>
    </source>
</evidence>
<reference evidence="12" key="1">
    <citation type="submission" date="2006-10" db="EMBL/GenBank/DDBJ databases">
        <authorList>
            <person name="Amadeo P."/>
            <person name="Zhao Q."/>
            <person name="Wortman J."/>
            <person name="Fraser-Liggett C."/>
            <person name="Carlton J."/>
        </authorList>
    </citation>
    <scope>NUCLEOTIDE SEQUENCE</scope>
    <source>
        <strain evidence="12">G3</strain>
    </source>
</reference>
<dbReference type="Gene3D" id="3.30.160.60">
    <property type="entry name" value="Classic Zinc Finger"/>
    <property type="match status" value="1"/>
</dbReference>
<evidence type="ECO:0000259" key="11">
    <source>
        <dbReference type="PROSITE" id="PS51886"/>
    </source>
</evidence>
<keyword evidence="8" id="KW-0175">Coiled coil</keyword>
<dbReference type="SMART" id="SM00336">
    <property type="entry name" value="BBOX"/>
    <property type="match status" value="2"/>
</dbReference>
<evidence type="ECO:0000256" key="1">
    <source>
        <dbReference type="ARBA" id="ARBA00004173"/>
    </source>
</evidence>
<evidence type="ECO:0000256" key="7">
    <source>
        <dbReference type="PROSITE-ProRule" id="PRU00024"/>
    </source>
</evidence>
<feature type="coiled-coil region" evidence="8">
    <location>
        <begin position="306"/>
        <end position="380"/>
    </location>
</feature>
<dbReference type="Pfam" id="PF07534">
    <property type="entry name" value="TLD"/>
    <property type="match status" value="1"/>
</dbReference>
<dbReference type="PROSITE" id="PS51886">
    <property type="entry name" value="TLDC"/>
    <property type="match status" value="1"/>
</dbReference>
<evidence type="ECO:0000256" key="2">
    <source>
        <dbReference type="ARBA" id="ARBA00009540"/>
    </source>
</evidence>
<evidence type="ECO:0000256" key="5">
    <source>
        <dbReference type="ARBA" id="ARBA00023128"/>
    </source>
</evidence>
<dbReference type="Gene3D" id="4.10.830.40">
    <property type="match status" value="1"/>
</dbReference>
<feature type="domain" description="B box-type" evidence="10">
    <location>
        <begin position="237"/>
        <end position="284"/>
    </location>
</feature>
<dbReference type="GO" id="GO:0008270">
    <property type="term" value="F:zinc ion binding"/>
    <property type="evidence" value="ECO:0007669"/>
    <property type="project" value="UniProtKB-KW"/>
</dbReference>
<dbReference type="GO" id="GO:0005739">
    <property type="term" value="C:mitochondrion"/>
    <property type="evidence" value="ECO:0007669"/>
    <property type="project" value="UniProtKB-SubCell"/>
</dbReference>
<dbReference type="PROSITE" id="PS50119">
    <property type="entry name" value="ZF_BBOX"/>
    <property type="match status" value="2"/>
</dbReference>
<dbReference type="CDD" id="cd19756">
    <property type="entry name" value="Bbox2"/>
    <property type="match status" value="1"/>
</dbReference>
<dbReference type="PANTHER" id="PTHR23354:SF62">
    <property type="entry name" value="MUSTARD, ISOFORM V"/>
    <property type="match status" value="1"/>
</dbReference>
<dbReference type="VEuPathDB" id="TrichDB:TVAGG3_0516140"/>
<keyword evidence="4" id="KW-0862">Zinc</keyword>
<evidence type="ECO:0000259" key="10">
    <source>
        <dbReference type="PROSITE" id="PS50119"/>
    </source>
</evidence>
<dbReference type="InterPro" id="IPR006571">
    <property type="entry name" value="TLDc_dom"/>
</dbReference>
<sequence>MSLPPLDIYSQDFQYVKYLIQKQLDAPRLKIIECLDAASVSAANSFAEFCESLEDKNIVHVFMPLDSLMQPLSDIVTRGVRVNPRKGFKLNVDRILLPDRAAEEITLIHCLVALGMPQNWQHVAAELQDYSFDTSIPTGDAILDGFQSICTNPKQHEYYIFNPNQIRTLHVIKITGGKDLEKVAETSSLCDLCHKREADVYCANCKVKLCNQCDEDAHGHNPVLQSHERIPYSDAITSMECCPFHPKNRVEHICLECGLPVCFQCKLAGNHSQGAAAKHELVPIKDAYHQALLYSNENDRDYNRRRRLIKRKLADADQRLKDVAENTKNLEQTIMKLAREAIENLKQKAGEKALRIRSNQVELQRKLDELEENAAFIETHRDLSNPATFIQALQQHQTITRTELKNDDDLPSDLWVQGDLAVVGSLDIKPRQLTELPEGIKKRDLDFEEKNVRQTVNSTTETYTETQSATETAPSYTETVPSSARHAHRARLSTMAARRAKKVGWELPFKPFNSSSILTNDEEARNLYLCLPFKTTPEPHILFSTERDGKSISRMHQRIDNIGVTIVLIKNGAHVFGGFAASKWNKEGKPFGDGTSTFVFSLTHDAFLPFRARSEDACYLKADYDYISFGGKDIFLSNDFVTCSSEIENSYTAGFPEGSKEAKTYLAGAEKFKADVVEVWGFFQK</sequence>
<dbReference type="KEGG" id="tva:4766327"/>
<dbReference type="OrthoDB" id="153872at2759"/>
<evidence type="ECO:0000256" key="6">
    <source>
        <dbReference type="ARBA" id="ARBA00040604"/>
    </source>
</evidence>
<keyword evidence="3" id="KW-0479">Metal-binding</keyword>
<dbReference type="Pfam" id="PF00643">
    <property type="entry name" value="zf-B_box"/>
    <property type="match status" value="2"/>
</dbReference>
<evidence type="ECO:0000256" key="9">
    <source>
        <dbReference type="SAM" id="MobiDB-lite"/>
    </source>
</evidence>
<reference evidence="12" key="2">
    <citation type="journal article" date="2007" name="Science">
        <title>Draft genome sequence of the sexually transmitted pathogen Trichomonas vaginalis.</title>
        <authorList>
            <person name="Carlton J.M."/>
            <person name="Hirt R.P."/>
            <person name="Silva J.C."/>
            <person name="Delcher A.L."/>
            <person name="Schatz M."/>
            <person name="Zhao Q."/>
            <person name="Wortman J.R."/>
            <person name="Bidwell S.L."/>
            <person name="Alsmark U.C.M."/>
            <person name="Besteiro S."/>
            <person name="Sicheritz-Ponten T."/>
            <person name="Noel C.J."/>
            <person name="Dacks J.B."/>
            <person name="Foster P.G."/>
            <person name="Simillion C."/>
            <person name="Van de Peer Y."/>
            <person name="Miranda-Saavedra D."/>
            <person name="Barton G.J."/>
            <person name="Westrop G.D."/>
            <person name="Mueller S."/>
            <person name="Dessi D."/>
            <person name="Fiori P.L."/>
            <person name="Ren Q."/>
            <person name="Paulsen I."/>
            <person name="Zhang H."/>
            <person name="Bastida-Corcuera F.D."/>
            <person name="Simoes-Barbosa A."/>
            <person name="Brown M.T."/>
            <person name="Hayes R.D."/>
            <person name="Mukherjee M."/>
            <person name="Okumura C.Y."/>
            <person name="Schneider R."/>
            <person name="Smith A.J."/>
            <person name="Vanacova S."/>
            <person name="Villalvazo M."/>
            <person name="Haas B.J."/>
            <person name="Pertea M."/>
            <person name="Feldblyum T.V."/>
            <person name="Utterback T.R."/>
            <person name="Shu C.L."/>
            <person name="Osoegawa K."/>
            <person name="de Jong P.J."/>
            <person name="Hrdy I."/>
            <person name="Horvathova L."/>
            <person name="Zubacova Z."/>
            <person name="Dolezal P."/>
            <person name="Malik S.B."/>
            <person name="Logsdon J.M. Jr."/>
            <person name="Henze K."/>
            <person name="Gupta A."/>
            <person name="Wang C.C."/>
            <person name="Dunne R.L."/>
            <person name="Upcroft J.A."/>
            <person name="Upcroft P."/>
            <person name="White O."/>
            <person name="Salzberg S.L."/>
            <person name="Tang P."/>
            <person name="Chiu C.-H."/>
            <person name="Lee Y.-S."/>
            <person name="Embley T.M."/>
            <person name="Coombs G.H."/>
            <person name="Mottram J.C."/>
            <person name="Tachezy J."/>
            <person name="Fraser-Liggett C.M."/>
            <person name="Johnson P.J."/>
        </authorList>
    </citation>
    <scope>NUCLEOTIDE SEQUENCE [LARGE SCALE GENOMIC DNA]</scope>
    <source>
        <strain evidence="12">G3</strain>
    </source>
</reference>
<keyword evidence="13" id="KW-1185">Reference proteome</keyword>
<keyword evidence="5" id="KW-0496">Mitochondrion</keyword>
<comment type="subcellular location">
    <subcellularLocation>
        <location evidence="1">Mitochondrion</location>
    </subcellularLocation>
</comment>
<dbReference type="CDD" id="cd19821">
    <property type="entry name" value="Bbox1_BBX-like"/>
    <property type="match status" value="1"/>
</dbReference>
<dbReference type="STRING" id="5722.A2EFX2"/>
<evidence type="ECO:0000256" key="8">
    <source>
        <dbReference type="SAM" id="Coils"/>
    </source>
</evidence>
<evidence type="ECO:0000256" key="4">
    <source>
        <dbReference type="ARBA" id="ARBA00022833"/>
    </source>
</evidence>
<feature type="domain" description="TLDc" evidence="11">
    <location>
        <begin position="517"/>
        <end position="683"/>
    </location>
</feature>
<proteinExistence type="inferred from homology"/>
<accession>A2EFX2</accession>
<dbReference type="Proteomes" id="UP000001542">
    <property type="component" value="Unassembled WGS sequence"/>
</dbReference>
<feature type="compositionally biased region" description="Low complexity" evidence="9">
    <location>
        <begin position="458"/>
        <end position="473"/>
    </location>
</feature>
<dbReference type="SMART" id="SM00584">
    <property type="entry name" value="TLDc"/>
    <property type="match status" value="1"/>
</dbReference>
<feature type="region of interest" description="Disordered" evidence="9">
    <location>
        <begin position="458"/>
        <end position="487"/>
    </location>
</feature>
<dbReference type="EMBL" id="DS113378">
    <property type="protein sequence ID" value="EAY08428.1"/>
    <property type="molecule type" value="Genomic_DNA"/>
</dbReference>
<dbReference type="VEuPathDB" id="TrichDB:TVAG_354870"/>
<feature type="domain" description="B box-type" evidence="10">
    <location>
        <begin position="185"/>
        <end position="232"/>
    </location>
</feature>
<dbReference type="InterPro" id="IPR000315">
    <property type="entry name" value="Znf_B-box"/>
</dbReference>
<gene>
    <name evidence="12" type="ORF">TVAG_354870</name>
</gene>
<protein>
    <recommendedName>
        <fullName evidence="6">Oxidation resistance protein 1</fullName>
    </recommendedName>
</protein>
<dbReference type="SMR" id="A2EFX2"/>
<evidence type="ECO:0000313" key="12">
    <source>
        <dbReference type="EMBL" id="EAY08428.1"/>
    </source>
</evidence>
<dbReference type="SUPFAM" id="SSF57845">
    <property type="entry name" value="B-box zinc-binding domain"/>
    <property type="match status" value="1"/>
</dbReference>
<organism evidence="12 13">
    <name type="scientific">Trichomonas vaginalis (strain ATCC PRA-98 / G3)</name>
    <dbReference type="NCBI Taxonomy" id="412133"/>
    <lineage>
        <taxon>Eukaryota</taxon>
        <taxon>Metamonada</taxon>
        <taxon>Parabasalia</taxon>
        <taxon>Trichomonadida</taxon>
        <taxon>Trichomonadidae</taxon>
        <taxon>Trichomonas</taxon>
    </lineage>
</organism>
<dbReference type="eggNOG" id="KOG2177">
    <property type="taxonomic scope" value="Eukaryota"/>
</dbReference>
<dbReference type="PANTHER" id="PTHR23354">
    <property type="entry name" value="NUCLEOLAR PROTEIN 7/ESTROGEN RECEPTOR COACTIVATOR-RELATED"/>
    <property type="match status" value="1"/>
</dbReference>